<comment type="function">
    <text evidence="1">Is involved in the conjugation of reduced glutathione to a wide number of exogenous and endogenous hydrophobic electrophiles.</text>
</comment>
<dbReference type="GO" id="GO:0005829">
    <property type="term" value="C:cytosol"/>
    <property type="evidence" value="ECO:0007669"/>
    <property type="project" value="UniProtKB-SubCell"/>
</dbReference>
<dbReference type="PROSITE" id="PS50405">
    <property type="entry name" value="GST_CTER"/>
    <property type="match status" value="1"/>
</dbReference>
<reference evidence="3 4" key="1">
    <citation type="journal article" date="2020" name="Nat. Food">
        <title>A phased Vanilla planifolia genome enables genetic improvement of flavour and production.</title>
        <authorList>
            <person name="Hasing T."/>
            <person name="Tang H."/>
            <person name="Brym M."/>
            <person name="Khazi F."/>
            <person name="Huang T."/>
            <person name="Chambers A.H."/>
        </authorList>
    </citation>
    <scope>NUCLEOTIDE SEQUENCE [LARGE SCALE GENOMIC DNA]</scope>
    <source>
        <tissue evidence="3">Leaf</tissue>
    </source>
</reference>
<dbReference type="OrthoDB" id="202840at2759"/>
<evidence type="ECO:0000256" key="1">
    <source>
        <dbReference type="RuleBase" id="RU369102"/>
    </source>
</evidence>
<proteinExistence type="inferred from homology"/>
<gene>
    <name evidence="3" type="ORF">HPP92_000833</name>
</gene>
<dbReference type="EC" id="2.5.1.18" evidence="1"/>
<dbReference type="SUPFAM" id="SSF47616">
    <property type="entry name" value="GST C-terminal domain-like"/>
    <property type="match status" value="1"/>
</dbReference>
<name>A0A835S6I5_VANPL</name>
<sequence>MWKLKKGEELEEAKKEFVGILRTLEAELGDKTYFGGDEFGLVDITLVPYTSRFYSFEVFAGLSVEKECPRLAAWGKRCGERESVAKILPDPMKAHEFFCTRRKKLGID</sequence>
<dbReference type="InterPro" id="IPR045074">
    <property type="entry name" value="GST_C_Tau"/>
</dbReference>
<dbReference type="AlphaFoldDB" id="A0A835S6I5"/>
<dbReference type="CDD" id="cd03185">
    <property type="entry name" value="GST_C_Tau"/>
    <property type="match status" value="1"/>
</dbReference>
<evidence type="ECO:0000313" key="3">
    <source>
        <dbReference type="EMBL" id="KAG0500761.1"/>
    </source>
</evidence>
<dbReference type="Proteomes" id="UP000639772">
    <property type="component" value="Chromosome 1"/>
</dbReference>
<dbReference type="Gene3D" id="1.20.1050.10">
    <property type="match status" value="1"/>
</dbReference>
<dbReference type="InterPro" id="IPR010987">
    <property type="entry name" value="Glutathione-S-Trfase_C-like"/>
</dbReference>
<comment type="catalytic activity">
    <reaction evidence="1">
        <text>RX + glutathione = an S-substituted glutathione + a halide anion + H(+)</text>
        <dbReference type="Rhea" id="RHEA:16437"/>
        <dbReference type="ChEBI" id="CHEBI:15378"/>
        <dbReference type="ChEBI" id="CHEBI:16042"/>
        <dbReference type="ChEBI" id="CHEBI:17792"/>
        <dbReference type="ChEBI" id="CHEBI:57925"/>
        <dbReference type="ChEBI" id="CHEBI:90779"/>
        <dbReference type="EC" id="2.5.1.18"/>
    </reaction>
</comment>
<dbReference type="InterPro" id="IPR045073">
    <property type="entry name" value="Omega/Tau-like"/>
</dbReference>
<dbReference type="PANTHER" id="PTHR11260:SF781">
    <property type="entry name" value="GLUTATHIONE S-TRANSFERASE U19"/>
    <property type="match status" value="1"/>
</dbReference>
<evidence type="ECO:0000313" key="4">
    <source>
        <dbReference type="Proteomes" id="UP000639772"/>
    </source>
</evidence>
<keyword evidence="1" id="KW-0808">Transferase</keyword>
<comment type="caution">
    <text evidence="3">The sequence shown here is derived from an EMBL/GenBank/DDBJ whole genome shotgun (WGS) entry which is preliminary data.</text>
</comment>
<dbReference type="InterPro" id="IPR036282">
    <property type="entry name" value="Glutathione-S-Trfase_C_sf"/>
</dbReference>
<accession>A0A835S6I5</accession>
<organism evidence="3 4">
    <name type="scientific">Vanilla planifolia</name>
    <name type="common">Vanilla</name>
    <dbReference type="NCBI Taxonomy" id="51239"/>
    <lineage>
        <taxon>Eukaryota</taxon>
        <taxon>Viridiplantae</taxon>
        <taxon>Streptophyta</taxon>
        <taxon>Embryophyta</taxon>
        <taxon>Tracheophyta</taxon>
        <taxon>Spermatophyta</taxon>
        <taxon>Magnoliopsida</taxon>
        <taxon>Liliopsida</taxon>
        <taxon>Asparagales</taxon>
        <taxon>Orchidaceae</taxon>
        <taxon>Vanilloideae</taxon>
        <taxon>Vanilleae</taxon>
        <taxon>Vanilla</taxon>
    </lineage>
</organism>
<dbReference type="GO" id="GO:0004364">
    <property type="term" value="F:glutathione transferase activity"/>
    <property type="evidence" value="ECO:0007669"/>
    <property type="project" value="UniProtKB-UniRule"/>
</dbReference>
<dbReference type="GO" id="GO:0006749">
    <property type="term" value="P:glutathione metabolic process"/>
    <property type="evidence" value="ECO:0007669"/>
    <property type="project" value="InterPro"/>
</dbReference>
<comment type="similarity">
    <text evidence="1">Belongs to the GST superfamily.</text>
</comment>
<protein>
    <recommendedName>
        <fullName evidence="1">Glutathione S-transferase</fullName>
        <ecNumber evidence="1">2.5.1.18</ecNumber>
    </recommendedName>
</protein>
<feature type="domain" description="GST C-terminal" evidence="2">
    <location>
        <begin position="1"/>
        <end position="107"/>
    </location>
</feature>
<dbReference type="PANTHER" id="PTHR11260">
    <property type="entry name" value="GLUTATHIONE S-TRANSFERASE, GST, SUPERFAMILY, GST DOMAIN CONTAINING"/>
    <property type="match status" value="1"/>
</dbReference>
<comment type="subcellular location">
    <subcellularLocation>
        <location evidence="1">Cytoplasm</location>
        <location evidence="1">Cytosol</location>
    </subcellularLocation>
</comment>
<evidence type="ECO:0000259" key="2">
    <source>
        <dbReference type="PROSITE" id="PS50405"/>
    </source>
</evidence>
<keyword evidence="1" id="KW-0963">Cytoplasm</keyword>
<dbReference type="Pfam" id="PF13410">
    <property type="entry name" value="GST_C_2"/>
    <property type="match status" value="1"/>
</dbReference>
<dbReference type="EMBL" id="JADCNM010000001">
    <property type="protein sequence ID" value="KAG0500761.1"/>
    <property type="molecule type" value="Genomic_DNA"/>
</dbReference>